<evidence type="ECO:0000256" key="11">
    <source>
        <dbReference type="SAM" id="Phobius"/>
    </source>
</evidence>
<feature type="transmembrane region" description="Helical" evidence="11">
    <location>
        <begin position="151"/>
        <end position="170"/>
    </location>
</feature>
<accession>X0ZE52</accession>
<gene>
    <name evidence="13" type="ORF">S01H4_01254</name>
</gene>
<evidence type="ECO:0000256" key="10">
    <source>
        <dbReference type="ARBA" id="ARBA00072251"/>
    </source>
</evidence>
<feature type="transmembrane region" description="Helical" evidence="11">
    <location>
        <begin position="32"/>
        <end position="58"/>
    </location>
</feature>
<feature type="transmembrane region" description="Helical" evidence="11">
    <location>
        <begin position="191"/>
        <end position="211"/>
    </location>
</feature>
<evidence type="ECO:0000256" key="8">
    <source>
        <dbReference type="ARBA" id="ARBA00022989"/>
    </source>
</evidence>
<dbReference type="PANTHER" id="PTHR43386">
    <property type="entry name" value="OLIGOPEPTIDE TRANSPORT SYSTEM PERMEASE PROTEIN APPC"/>
    <property type="match status" value="1"/>
</dbReference>
<dbReference type="InterPro" id="IPR050366">
    <property type="entry name" value="BP-dependent_transpt_permease"/>
</dbReference>
<dbReference type="InterPro" id="IPR025966">
    <property type="entry name" value="OppC_N"/>
</dbReference>
<feature type="domain" description="ABC transmembrane type-1" evidence="12">
    <location>
        <begin position="107"/>
        <end position="318"/>
    </location>
</feature>
<organism evidence="13">
    <name type="scientific">marine sediment metagenome</name>
    <dbReference type="NCBI Taxonomy" id="412755"/>
    <lineage>
        <taxon>unclassified sequences</taxon>
        <taxon>metagenomes</taxon>
        <taxon>ecological metagenomes</taxon>
    </lineage>
</organism>
<evidence type="ECO:0000313" key="13">
    <source>
        <dbReference type="EMBL" id="GAG67925.1"/>
    </source>
</evidence>
<keyword evidence="5 11" id="KW-0812">Transmembrane</keyword>
<keyword evidence="6" id="KW-0571">Peptide transport</keyword>
<dbReference type="GO" id="GO:0005886">
    <property type="term" value="C:plasma membrane"/>
    <property type="evidence" value="ECO:0007669"/>
    <property type="project" value="UniProtKB-SubCell"/>
</dbReference>
<dbReference type="GO" id="GO:0015031">
    <property type="term" value="P:protein transport"/>
    <property type="evidence" value="ECO:0007669"/>
    <property type="project" value="UniProtKB-KW"/>
</dbReference>
<keyword evidence="2" id="KW-0813">Transport</keyword>
<proteinExistence type="predicted"/>
<evidence type="ECO:0000256" key="3">
    <source>
        <dbReference type="ARBA" id="ARBA00022475"/>
    </source>
</evidence>
<dbReference type="PANTHER" id="PTHR43386:SF2">
    <property type="entry name" value="OLIGOPEPTIDE TRANSPORT SYSTEM PERMEASE PROTEIN OPPC"/>
    <property type="match status" value="1"/>
</dbReference>
<dbReference type="InterPro" id="IPR000515">
    <property type="entry name" value="MetI-like"/>
</dbReference>
<dbReference type="Gene3D" id="1.10.3720.10">
    <property type="entry name" value="MetI-like"/>
    <property type="match status" value="1"/>
</dbReference>
<dbReference type="SUPFAM" id="SSF161098">
    <property type="entry name" value="MetI-like"/>
    <property type="match status" value="1"/>
</dbReference>
<evidence type="ECO:0000256" key="1">
    <source>
        <dbReference type="ARBA" id="ARBA00004429"/>
    </source>
</evidence>
<dbReference type="InterPro" id="IPR035906">
    <property type="entry name" value="MetI-like_sf"/>
</dbReference>
<keyword evidence="9 11" id="KW-0472">Membrane</keyword>
<dbReference type="Pfam" id="PF00528">
    <property type="entry name" value="BPD_transp_1"/>
    <property type="match status" value="1"/>
</dbReference>
<evidence type="ECO:0000256" key="7">
    <source>
        <dbReference type="ARBA" id="ARBA00022927"/>
    </source>
</evidence>
<dbReference type="Pfam" id="PF12911">
    <property type="entry name" value="OppC_N"/>
    <property type="match status" value="1"/>
</dbReference>
<dbReference type="GO" id="GO:0055085">
    <property type="term" value="P:transmembrane transport"/>
    <property type="evidence" value="ECO:0007669"/>
    <property type="project" value="InterPro"/>
</dbReference>
<keyword evidence="8 11" id="KW-1133">Transmembrane helix</keyword>
<dbReference type="PROSITE" id="PS50928">
    <property type="entry name" value="ABC_TM1"/>
    <property type="match status" value="1"/>
</dbReference>
<name>X0ZE52_9ZZZZ</name>
<evidence type="ECO:0000256" key="9">
    <source>
        <dbReference type="ARBA" id="ARBA00023136"/>
    </source>
</evidence>
<evidence type="ECO:0000256" key="2">
    <source>
        <dbReference type="ARBA" id="ARBA00022448"/>
    </source>
</evidence>
<dbReference type="EMBL" id="BART01000219">
    <property type="protein sequence ID" value="GAG67925.1"/>
    <property type="molecule type" value="Genomic_DNA"/>
</dbReference>
<evidence type="ECO:0000256" key="4">
    <source>
        <dbReference type="ARBA" id="ARBA00022519"/>
    </source>
</evidence>
<keyword evidence="7" id="KW-0653">Protein transport</keyword>
<keyword evidence="4" id="KW-0997">Cell inner membrane</keyword>
<dbReference type="CDD" id="cd06261">
    <property type="entry name" value="TM_PBP2"/>
    <property type="match status" value="1"/>
</dbReference>
<dbReference type="AlphaFoldDB" id="X0ZE52"/>
<sequence>MATEATQELVLRRSKERSPTQAAFRQLMKNKFAVGSGIFITLIILIALFADNGLIALITKQEIKQLTAPYHFAKTSLIENNAPPGGKFLLGADYLGRDLLSRTIYGARISLSIAFVASIVSLVIGIAYGLISGYFGGIVDNIMMRVVDYLYAFPFTIFVILMQVVFKAFARRGQATGLMGVLIKANSQMGGILFLFIAIGLLNWIGMARLARGQVLSYKEKEFVEAAKAVGSSDTRIIFRHLLPNILGPCIVSETLAIPGYIFLEAFLSFIGLGVEPPTASWGIMISEGVQGLRSYPFQTFVPAIALVLTTLAFNFLGDGLRDAFDPRLRGE</sequence>
<comment type="subcellular location">
    <subcellularLocation>
        <location evidence="1">Cell inner membrane</location>
        <topology evidence="1">Multi-pass membrane protein</topology>
    </subcellularLocation>
</comment>
<dbReference type="GO" id="GO:0015833">
    <property type="term" value="P:peptide transport"/>
    <property type="evidence" value="ECO:0007669"/>
    <property type="project" value="UniProtKB-KW"/>
</dbReference>
<feature type="transmembrane region" description="Helical" evidence="11">
    <location>
        <begin position="296"/>
        <end position="317"/>
    </location>
</feature>
<protein>
    <recommendedName>
        <fullName evidence="10">Oligopeptide transport system permease protein OppC</fullName>
    </recommendedName>
</protein>
<reference evidence="13" key="1">
    <citation type="journal article" date="2014" name="Front. Microbiol.">
        <title>High frequency of phylogenetically diverse reductive dehalogenase-homologous genes in deep subseafloor sedimentary metagenomes.</title>
        <authorList>
            <person name="Kawai M."/>
            <person name="Futagami T."/>
            <person name="Toyoda A."/>
            <person name="Takaki Y."/>
            <person name="Nishi S."/>
            <person name="Hori S."/>
            <person name="Arai W."/>
            <person name="Tsubouchi T."/>
            <person name="Morono Y."/>
            <person name="Uchiyama I."/>
            <person name="Ito T."/>
            <person name="Fujiyama A."/>
            <person name="Inagaki F."/>
            <person name="Takami H."/>
        </authorList>
    </citation>
    <scope>NUCLEOTIDE SEQUENCE</scope>
    <source>
        <strain evidence="13">Expedition CK06-06</strain>
    </source>
</reference>
<evidence type="ECO:0000256" key="6">
    <source>
        <dbReference type="ARBA" id="ARBA00022856"/>
    </source>
</evidence>
<keyword evidence="3" id="KW-1003">Cell membrane</keyword>
<evidence type="ECO:0000259" key="12">
    <source>
        <dbReference type="PROSITE" id="PS50928"/>
    </source>
</evidence>
<evidence type="ECO:0000256" key="5">
    <source>
        <dbReference type="ARBA" id="ARBA00022692"/>
    </source>
</evidence>
<comment type="caution">
    <text evidence="13">The sequence shown here is derived from an EMBL/GenBank/DDBJ whole genome shotgun (WGS) entry which is preliminary data.</text>
</comment>
<feature type="transmembrane region" description="Helical" evidence="11">
    <location>
        <begin position="109"/>
        <end position="131"/>
    </location>
</feature>